<dbReference type="InterPro" id="IPR026889">
    <property type="entry name" value="Zn_Tnp"/>
</dbReference>
<protein>
    <submittedName>
        <fullName evidence="3">IS91 family transposase</fullName>
    </submittedName>
</protein>
<dbReference type="EMBL" id="JABTCF010000026">
    <property type="protein sequence ID" value="MBD0780125.1"/>
    <property type="molecule type" value="Genomic_DNA"/>
</dbReference>
<dbReference type="InterPro" id="IPR007069">
    <property type="entry name" value="Transposase_32"/>
</dbReference>
<dbReference type="NCBIfam" id="NF033538">
    <property type="entry name" value="transpos_IS91"/>
    <property type="match status" value="1"/>
</dbReference>
<feature type="domain" description="Transposase zinc-binding" evidence="2">
    <location>
        <begin position="26"/>
        <end position="98"/>
    </location>
</feature>
<name>A0ABR7V849_9FLAO</name>
<feature type="domain" description="Transposase IS801/IS1294" evidence="1">
    <location>
        <begin position="140"/>
        <end position="311"/>
    </location>
</feature>
<dbReference type="PANTHER" id="PTHR37023">
    <property type="entry name" value="TRANSPOSASE"/>
    <property type="match status" value="1"/>
</dbReference>
<dbReference type="PANTHER" id="PTHR37023:SF1">
    <property type="entry name" value="ISSOD25 TRANSPOSASE TNPA_ISSOD25"/>
    <property type="match status" value="1"/>
</dbReference>
<dbReference type="Pfam" id="PF04986">
    <property type="entry name" value="Y2_Tnp"/>
    <property type="match status" value="1"/>
</dbReference>
<dbReference type="Proteomes" id="UP001166021">
    <property type="component" value="Unassembled WGS sequence"/>
</dbReference>
<keyword evidence="4" id="KW-1185">Reference proteome</keyword>
<evidence type="ECO:0000313" key="4">
    <source>
        <dbReference type="Proteomes" id="UP001166021"/>
    </source>
</evidence>
<evidence type="ECO:0000313" key="3">
    <source>
        <dbReference type="EMBL" id="MBD0780125.1"/>
    </source>
</evidence>
<dbReference type="RefSeq" id="WP_188245552.1">
    <property type="nucleotide sequence ID" value="NZ_JABTCF010000026.1"/>
</dbReference>
<evidence type="ECO:0000259" key="1">
    <source>
        <dbReference type="Pfam" id="PF04986"/>
    </source>
</evidence>
<dbReference type="Pfam" id="PF14319">
    <property type="entry name" value="Zn_Tnp_IS91"/>
    <property type="match status" value="1"/>
</dbReference>
<reference evidence="3" key="1">
    <citation type="submission" date="2020-05" db="EMBL/GenBank/DDBJ databases">
        <title>The draft genome sequence of Maribacter sp. ANRC-HE7.</title>
        <authorList>
            <person name="Mu L."/>
        </authorList>
    </citation>
    <scope>NUCLEOTIDE SEQUENCE</scope>
    <source>
        <strain evidence="3">ANRC-HE7</strain>
    </source>
</reference>
<organism evidence="3 4">
    <name type="scientific">Maribacter aquimaris</name>
    <dbReference type="NCBI Taxonomy" id="2737171"/>
    <lineage>
        <taxon>Bacteria</taxon>
        <taxon>Pseudomonadati</taxon>
        <taxon>Bacteroidota</taxon>
        <taxon>Flavobacteriia</taxon>
        <taxon>Flavobacteriales</taxon>
        <taxon>Flavobacteriaceae</taxon>
        <taxon>Maribacter</taxon>
    </lineage>
</organism>
<sequence length="384" mass="44622">MLPKYKVADVLNLEVDHLDDIAHTGWNARALHAIRKCRTKALGGHLDWCTECKKLHLQFNSCRNRHCPTCQGHKQHQWIAARTAELLPVPYFHVVFTLPDTINPVALKYPRTLYKILFDTVWETLSAFGNNPKHLGAKLGMIAVLHTWGQNLQLHPHLHCIVPKGGVSKAGFWKKGKGKDDFLFSVLAMSDKYRGLFVAKLRKTLPQLPQSLYDDLFKKKWVVYAKDPFGRPEHVIEYLGRYTHKIAISNHRILDIDKEKREVTFSLKDYRKGGQRTRMTLTSREFIRRFQLHILPKGFTRIRHYGFLSSSWKKDRLPLLQLQLTDKNLTHVESFEIKEKSVHRICPSCKKGALITLLSFDSRGPPTNYQQVVKRKLLKFNVYQ</sequence>
<dbReference type="InterPro" id="IPR054832">
    <property type="entry name" value="transpos_IS91"/>
</dbReference>
<evidence type="ECO:0000259" key="2">
    <source>
        <dbReference type="Pfam" id="PF14319"/>
    </source>
</evidence>
<comment type="caution">
    <text evidence="3">The sequence shown here is derived from an EMBL/GenBank/DDBJ whole genome shotgun (WGS) entry which is preliminary data.</text>
</comment>
<gene>
    <name evidence="3" type="ORF">HPE56_20215</name>
</gene>
<proteinExistence type="predicted"/>
<accession>A0ABR7V849</accession>